<protein>
    <recommendedName>
        <fullName evidence="7">D,D-heptose 1,7-bisphosphate phosphatase</fullName>
    </recommendedName>
</protein>
<comment type="similarity">
    <text evidence="2">Belongs to the GmhB family.</text>
</comment>
<accession>A0A1G7S8X6</accession>
<dbReference type="GO" id="GO:0046872">
    <property type="term" value="F:metal ion binding"/>
    <property type="evidence" value="ECO:0007669"/>
    <property type="project" value="UniProtKB-KW"/>
</dbReference>
<dbReference type="STRING" id="1082479.SAMN05216241_106164"/>
<dbReference type="InterPro" id="IPR006543">
    <property type="entry name" value="Histidinol-phos"/>
</dbReference>
<gene>
    <name evidence="8" type="ORF">SAMN05216241_106164</name>
</gene>
<evidence type="ECO:0000256" key="1">
    <source>
        <dbReference type="ARBA" id="ARBA00004496"/>
    </source>
</evidence>
<dbReference type="InterPro" id="IPR006549">
    <property type="entry name" value="HAD-SF_hydro_IIIA"/>
</dbReference>
<keyword evidence="4" id="KW-0479">Metal-binding</keyword>
<dbReference type="GO" id="GO:0005737">
    <property type="term" value="C:cytoplasm"/>
    <property type="evidence" value="ECO:0007669"/>
    <property type="project" value="UniProtKB-SubCell"/>
</dbReference>
<evidence type="ECO:0000313" key="8">
    <source>
        <dbReference type="EMBL" id="SDG19458.1"/>
    </source>
</evidence>
<evidence type="ECO:0000256" key="6">
    <source>
        <dbReference type="ARBA" id="ARBA00023277"/>
    </source>
</evidence>
<dbReference type="EMBL" id="FNCE01000006">
    <property type="protein sequence ID" value="SDG19458.1"/>
    <property type="molecule type" value="Genomic_DNA"/>
</dbReference>
<dbReference type="GO" id="GO:0016791">
    <property type="term" value="F:phosphatase activity"/>
    <property type="evidence" value="ECO:0007669"/>
    <property type="project" value="InterPro"/>
</dbReference>
<evidence type="ECO:0000256" key="3">
    <source>
        <dbReference type="ARBA" id="ARBA00022490"/>
    </source>
</evidence>
<evidence type="ECO:0000313" key="9">
    <source>
        <dbReference type="Proteomes" id="UP000199415"/>
    </source>
</evidence>
<dbReference type="RefSeq" id="WP_176758619.1">
    <property type="nucleotide sequence ID" value="NZ_FNCE01000006.1"/>
</dbReference>
<keyword evidence="3" id="KW-0963">Cytoplasm</keyword>
<keyword evidence="9" id="KW-1185">Reference proteome</keyword>
<dbReference type="InterPro" id="IPR023214">
    <property type="entry name" value="HAD_sf"/>
</dbReference>
<evidence type="ECO:0000256" key="2">
    <source>
        <dbReference type="ARBA" id="ARBA00005628"/>
    </source>
</evidence>
<dbReference type="GO" id="GO:0005975">
    <property type="term" value="P:carbohydrate metabolic process"/>
    <property type="evidence" value="ECO:0007669"/>
    <property type="project" value="InterPro"/>
</dbReference>
<organism evidence="8 9">
    <name type="scientific">Limimonas halophila</name>
    <dbReference type="NCBI Taxonomy" id="1082479"/>
    <lineage>
        <taxon>Bacteria</taxon>
        <taxon>Pseudomonadati</taxon>
        <taxon>Pseudomonadota</taxon>
        <taxon>Alphaproteobacteria</taxon>
        <taxon>Rhodospirillales</taxon>
        <taxon>Rhodovibrionaceae</taxon>
        <taxon>Limimonas</taxon>
    </lineage>
</organism>
<comment type="subcellular location">
    <subcellularLocation>
        <location evidence="1">Cytoplasm</location>
    </subcellularLocation>
</comment>
<dbReference type="AlphaFoldDB" id="A0A1G7S8X6"/>
<dbReference type="NCBIfam" id="TIGR01662">
    <property type="entry name" value="HAD-SF-IIIA"/>
    <property type="match status" value="1"/>
</dbReference>
<dbReference type="InterPro" id="IPR036412">
    <property type="entry name" value="HAD-like_sf"/>
</dbReference>
<evidence type="ECO:0000256" key="4">
    <source>
        <dbReference type="ARBA" id="ARBA00022723"/>
    </source>
</evidence>
<name>A0A1G7S8X6_9PROT</name>
<proteinExistence type="inferred from homology"/>
<dbReference type="InterPro" id="IPR004446">
    <property type="entry name" value="Heptose_bisP_phosphatase"/>
</dbReference>
<sequence length="227" mass="23086">MTAASAWPLTPGGEWVEVKPGADGGGRAALFLDRDGVIVEEVIYLHRPEEVALIPGAADTVAAANAAGVPVVIVTNQPGVGRGYYGWADFATTQACIEAELWAHGRARVDAVIACPYTPGGDGPYVHPDHPCRKPNPGMLLAARDRLGVALAGSWIVGDRGLDISAGRRAGLAGGVHVATGFGQGDDERRAALAEAGTGYTVRTVSSIADALGAVPLLAGASGGRFG</sequence>
<reference evidence="8 9" key="1">
    <citation type="submission" date="2016-10" db="EMBL/GenBank/DDBJ databases">
        <authorList>
            <person name="de Groot N.N."/>
        </authorList>
    </citation>
    <scope>NUCLEOTIDE SEQUENCE [LARGE SCALE GENOMIC DNA]</scope>
    <source>
        <strain evidence="8 9">DSM 25584</strain>
    </source>
</reference>
<evidence type="ECO:0000256" key="5">
    <source>
        <dbReference type="ARBA" id="ARBA00022801"/>
    </source>
</evidence>
<keyword evidence="5" id="KW-0378">Hydrolase</keyword>
<dbReference type="Pfam" id="PF13242">
    <property type="entry name" value="Hydrolase_like"/>
    <property type="match status" value="1"/>
</dbReference>
<dbReference type="SUPFAM" id="SSF56784">
    <property type="entry name" value="HAD-like"/>
    <property type="match status" value="1"/>
</dbReference>
<evidence type="ECO:0000256" key="7">
    <source>
        <dbReference type="ARBA" id="ARBA00031828"/>
    </source>
</evidence>
<dbReference type="Proteomes" id="UP000199415">
    <property type="component" value="Unassembled WGS sequence"/>
</dbReference>
<dbReference type="PANTHER" id="PTHR42891">
    <property type="entry name" value="D-GLYCERO-BETA-D-MANNO-HEPTOSE-1,7-BISPHOSPHATE 7-PHOSPHATASE"/>
    <property type="match status" value="1"/>
</dbReference>
<keyword evidence="6" id="KW-0119">Carbohydrate metabolism</keyword>
<dbReference type="NCBIfam" id="TIGR01656">
    <property type="entry name" value="Histidinol-ppas"/>
    <property type="match status" value="1"/>
</dbReference>
<dbReference type="PANTHER" id="PTHR42891:SF1">
    <property type="entry name" value="D-GLYCERO-BETA-D-MANNO-HEPTOSE-1,7-BISPHOSPHATE 7-PHOSPHATASE"/>
    <property type="match status" value="1"/>
</dbReference>
<dbReference type="Gene3D" id="3.40.50.1000">
    <property type="entry name" value="HAD superfamily/HAD-like"/>
    <property type="match status" value="1"/>
</dbReference>